<protein>
    <recommendedName>
        <fullName evidence="3">TraB family protein</fullName>
    </recommendedName>
</protein>
<organism evidence="1 2">
    <name type="scientific">Marinicella pacifica</name>
    <dbReference type="NCBI Taxonomy" id="1171543"/>
    <lineage>
        <taxon>Bacteria</taxon>
        <taxon>Pseudomonadati</taxon>
        <taxon>Pseudomonadota</taxon>
        <taxon>Gammaproteobacteria</taxon>
        <taxon>Lysobacterales</taxon>
        <taxon>Marinicellaceae</taxon>
        <taxon>Marinicella</taxon>
    </lineage>
</organism>
<gene>
    <name evidence="1" type="ORF">GCM10011365_13370</name>
</gene>
<proteinExistence type="predicted"/>
<dbReference type="PANTHER" id="PTHR35757:SF1">
    <property type="entry name" value="THERMOSOME SUBUNIT GAMMA"/>
    <property type="match status" value="1"/>
</dbReference>
<reference evidence="1" key="1">
    <citation type="journal article" date="2014" name="Int. J. Syst. Evol. Microbiol.">
        <title>Complete genome sequence of Corynebacterium casei LMG S-19264T (=DSM 44701T), isolated from a smear-ripened cheese.</title>
        <authorList>
            <consortium name="US DOE Joint Genome Institute (JGI-PGF)"/>
            <person name="Walter F."/>
            <person name="Albersmeier A."/>
            <person name="Kalinowski J."/>
            <person name="Ruckert C."/>
        </authorList>
    </citation>
    <scope>NUCLEOTIDE SEQUENCE</scope>
    <source>
        <strain evidence="1">CGMCC 1.12181</strain>
    </source>
</reference>
<accession>A0A917FMY0</accession>
<sequence>MAWPVFANNLKPLDKVPEQYIRMAENSDALQVAVVRFQPRSDSQDWYVDLVSAVHVADAAYFADLNQRFSKYDAVLYEMVAPEGTKITPRQQTGEHARTDKTNLLTSIQTTMTDVLGLTYQMDGVDYSPAHFIHADFSPDEFKQSMTNRGETITGMILQMWRAGLARELTAGAGSQLSLLSVLMADDKQLALKRMVAEELADSESMMVAFEGPEGSTLVAARNQKALKVLERTRTDKKPQSVAIFYGAGHMQDFQQRLMTEFDMVPVSIEWLDAWSLE</sequence>
<comment type="caution">
    <text evidence="1">The sequence shown here is derived from an EMBL/GenBank/DDBJ whole genome shotgun (WGS) entry which is preliminary data.</text>
</comment>
<dbReference type="EMBL" id="BMEO01000004">
    <property type="protein sequence ID" value="GGF93429.1"/>
    <property type="molecule type" value="Genomic_DNA"/>
</dbReference>
<dbReference type="AlphaFoldDB" id="A0A917FMY0"/>
<dbReference type="Proteomes" id="UP000605253">
    <property type="component" value="Unassembled WGS sequence"/>
</dbReference>
<evidence type="ECO:0000313" key="1">
    <source>
        <dbReference type="EMBL" id="GGF93429.1"/>
    </source>
</evidence>
<name>A0A917FMY0_9GAMM</name>
<keyword evidence="2" id="KW-1185">Reference proteome</keyword>
<evidence type="ECO:0008006" key="3">
    <source>
        <dbReference type="Google" id="ProtNLM"/>
    </source>
</evidence>
<evidence type="ECO:0000313" key="2">
    <source>
        <dbReference type="Proteomes" id="UP000605253"/>
    </source>
</evidence>
<dbReference type="PANTHER" id="PTHR35757">
    <property type="entry name" value="THERMOSOME SUBUNIT GAMMA"/>
    <property type="match status" value="1"/>
</dbReference>
<reference evidence="1" key="2">
    <citation type="submission" date="2020-09" db="EMBL/GenBank/DDBJ databases">
        <authorList>
            <person name="Sun Q."/>
            <person name="Zhou Y."/>
        </authorList>
    </citation>
    <scope>NUCLEOTIDE SEQUENCE</scope>
    <source>
        <strain evidence="1">CGMCC 1.12181</strain>
    </source>
</reference>